<accession>D4JVK0</accession>
<protein>
    <submittedName>
        <fullName evidence="1">Uncharacterized protein</fullName>
    </submittedName>
</protein>
<organism evidence="1 2">
    <name type="scientific">[Eubacterium] siraeum 70/3</name>
    <dbReference type="NCBI Taxonomy" id="657319"/>
    <lineage>
        <taxon>Bacteria</taxon>
        <taxon>Bacillati</taxon>
        <taxon>Bacillota</taxon>
        <taxon>Clostridia</taxon>
        <taxon>Eubacteriales</taxon>
        <taxon>Oscillospiraceae</taxon>
        <taxon>Oscillospiraceae incertae sedis</taxon>
    </lineage>
</organism>
<reference evidence="1 2" key="1">
    <citation type="submission" date="2010-03" db="EMBL/GenBank/DDBJ databases">
        <title>The genome sequence of Eubacterium siraeum 70/3.</title>
        <authorList>
            <consortium name="metaHIT consortium -- http://www.metahit.eu/"/>
            <person name="Pajon A."/>
            <person name="Turner K."/>
            <person name="Parkhill J."/>
            <person name="Duncan S."/>
            <person name="Flint H."/>
        </authorList>
    </citation>
    <scope>NUCLEOTIDE SEQUENCE [LARGE SCALE GENOMIC DNA]</scope>
    <source>
        <strain evidence="1 2">70/3</strain>
    </source>
</reference>
<dbReference type="BioCyc" id="ESIR657319:G136K-1778-MONOMER"/>
<dbReference type="PATRIC" id="fig|657319.3.peg.2513"/>
<sequence length="94" mass="10729">MKEYIKREVLSKIMNDIAGDETCPMNIAADIYYAVDCIPAADVEPVRHGSWEVGYFHDRVCSCCTHPDNDLDDYPHLYCPNCGAKMDKKDGQRR</sequence>
<proteinExistence type="predicted"/>
<gene>
    <name evidence="1" type="ORF">EUS_21010</name>
</gene>
<evidence type="ECO:0000313" key="2">
    <source>
        <dbReference type="Proteomes" id="UP000008803"/>
    </source>
</evidence>
<dbReference type="AlphaFoldDB" id="D4JVK0"/>
<reference evidence="1 2" key="2">
    <citation type="submission" date="2010-03" db="EMBL/GenBank/DDBJ databases">
        <authorList>
            <person name="Pajon A."/>
        </authorList>
    </citation>
    <scope>NUCLEOTIDE SEQUENCE [LARGE SCALE GENOMIC DNA]</scope>
    <source>
        <strain evidence="1 2">70/3</strain>
    </source>
</reference>
<dbReference type="EMBL" id="FP929044">
    <property type="protein sequence ID" value="CBK97119.1"/>
    <property type="molecule type" value="Genomic_DNA"/>
</dbReference>
<dbReference type="KEGG" id="esu:EUS_21010"/>
<name>D4JVK0_9FIRM</name>
<dbReference type="Proteomes" id="UP000008803">
    <property type="component" value="Chromosome"/>
</dbReference>
<evidence type="ECO:0000313" key="1">
    <source>
        <dbReference type="EMBL" id="CBK97119.1"/>
    </source>
</evidence>
<dbReference type="HOGENOM" id="CLU_2247310_0_0_9"/>